<accession>A0A1Q9DV60</accession>
<sequence>MPGRRSNALFLFLIEDLDLAVFVRKTFIELAPVVQGPEIRRSRSEPQLTELLTTPRLEISENEIEFDSVDENLQTDAARETCVPIVISALLKLSVRSG</sequence>
<evidence type="ECO:0000313" key="3">
    <source>
        <dbReference type="Proteomes" id="UP000186817"/>
    </source>
</evidence>
<evidence type="ECO:0000313" key="2">
    <source>
        <dbReference type="EMBL" id="OLP99056.1"/>
    </source>
</evidence>
<reference evidence="2 3" key="1">
    <citation type="submission" date="2016-02" db="EMBL/GenBank/DDBJ databases">
        <title>Genome analysis of coral dinoflagellate symbionts highlights evolutionary adaptations to a symbiotic lifestyle.</title>
        <authorList>
            <person name="Aranda M."/>
            <person name="Li Y."/>
            <person name="Liew Y.J."/>
            <person name="Baumgarten S."/>
            <person name="Simakov O."/>
            <person name="Wilson M."/>
            <person name="Piel J."/>
            <person name="Ashoor H."/>
            <person name="Bougouffa S."/>
            <person name="Bajic V.B."/>
            <person name="Ryu T."/>
            <person name="Ravasi T."/>
            <person name="Bayer T."/>
            <person name="Micklem G."/>
            <person name="Kim H."/>
            <person name="Bhak J."/>
            <person name="Lajeunesse T.C."/>
            <person name="Voolstra C.R."/>
        </authorList>
    </citation>
    <scope>NUCLEOTIDE SEQUENCE [LARGE SCALE GENOMIC DNA]</scope>
    <source>
        <strain evidence="2 3">CCMP2467</strain>
    </source>
</reference>
<feature type="signal peptide" evidence="1">
    <location>
        <begin position="1"/>
        <end position="20"/>
    </location>
</feature>
<comment type="caution">
    <text evidence="2">The sequence shown here is derived from an EMBL/GenBank/DDBJ whole genome shotgun (WGS) entry which is preliminary data.</text>
</comment>
<organism evidence="2 3">
    <name type="scientific">Symbiodinium microadriaticum</name>
    <name type="common">Dinoflagellate</name>
    <name type="synonym">Zooxanthella microadriatica</name>
    <dbReference type="NCBI Taxonomy" id="2951"/>
    <lineage>
        <taxon>Eukaryota</taxon>
        <taxon>Sar</taxon>
        <taxon>Alveolata</taxon>
        <taxon>Dinophyceae</taxon>
        <taxon>Suessiales</taxon>
        <taxon>Symbiodiniaceae</taxon>
        <taxon>Symbiodinium</taxon>
    </lineage>
</organism>
<keyword evidence="3" id="KW-1185">Reference proteome</keyword>
<feature type="chain" id="PRO_5012389900" evidence="1">
    <location>
        <begin position="21"/>
        <end position="98"/>
    </location>
</feature>
<evidence type="ECO:0000256" key="1">
    <source>
        <dbReference type="SAM" id="SignalP"/>
    </source>
</evidence>
<gene>
    <name evidence="2" type="ORF">AK812_SmicGene18425</name>
</gene>
<dbReference type="OrthoDB" id="406987at2759"/>
<dbReference type="Proteomes" id="UP000186817">
    <property type="component" value="Unassembled WGS sequence"/>
</dbReference>
<keyword evidence="1" id="KW-0732">Signal</keyword>
<name>A0A1Q9DV60_SYMMI</name>
<dbReference type="EMBL" id="LSRX01000375">
    <property type="protein sequence ID" value="OLP99056.1"/>
    <property type="molecule type" value="Genomic_DNA"/>
</dbReference>
<protein>
    <submittedName>
        <fullName evidence="2">Uncharacterized protein</fullName>
    </submittedName>
</protein>
<proteinExistence type="predicted"/>
<dbReference type="AlphaFoldDB" id="A0A1Q9DV60"/>